<dbReference type="InterPro" id="IPR007484">
    <property type="entry name" value="Peptidase_M28"/>
</dbReference>
<proteinExistence type="inferred from homology"/>
<dbReference type="EC" id="3.4.-.-" evidence="1"/>
<feature type="domain" description="Peptidase M28" evidence="2">
    <location>
        <begin position="60"/>
        <end position="111"/>
    </location>
</feature>
<keyword evidence="4" id="KW-1185">Reference proteome</keyword>
<evidence type="ECO:0000313" key="4">
    <source>
        <dbReference type="Proteomes" id="UP000521943"/>
    </source>
</evidence>
<protein>
    <recommendedName>
        <fullName evidence="1">Peptide hydrolase</fullName>
        <ecNumber evidence="1">3.4.-.-</ecNumber>
    </recommendedName>
</protein>
<evidence type="ECO:0000313" key="3">
    <source>
        <dbReference type="EMBL" id="KAF6759069.1"/>
    </source>
</evidence>
<name>A0A8H6I5N5_9AGAR</name>
<comment type="caution">
    <text evidence="3">The sequence shown here is derived from an EMBL/GenBank/DDBJ whole genome shotgun (WGS) entry which is preliminary data.</text>
</comment>
<keyword evidence="1" id="KW-0378">Hydrolase</keyword>
<comment type="similarity">
    <text evidence="1">Belongs to the peptidase M28 family.</text>
</comment>
<dbReference type="EMBL" id="JACGCI010000017">
    <property type="protein sequence ID" value="KAF6759069.1"/>
    <property type="molecule type" value="Genomic_DNA"/>
</dbReference>
<sequence length="131" mass="14153">MGDRRERLGASWGSFPPHQLVQRGDAELCHHHNVLPSNDTEYFTSTGTTLASNDANLSTNVVHISDGTEECKTHALLLNAHLDSTLSSPGTADDALAFGAMLQCTRFLVNTPEWSPKYAPIFPRAPPPLGA</sequence>
<evidence type="ECO:0000256" key="1">
    <source>
        <dbReference type="RuleBase" id="RU361240"/>
    </source>
</evidence>
<dbReference type="Proteomes" id="UP000521943">
    <property type="component" value="Unassembled WGS sequence"/>
</dbReference>
<dbReference type="SUPFAM" id="SSF53187">
    <property type="entry name" value="Zn-dependent exopeptidases"/>
    <property type="match status" value="1"/>
</dbReference>
<dbReference type="AlphaFoldDB" id="A0A8H6I5N5"/>
<accession>A0A8H6I5N5</accession>
<dbReference type="Gene3D" id="3.40.630.10">
    <property type="entry name" value="Zn peptidases"/>
    <property type="match status" value="1"/>
</dbReference>
<dbReference type="Pfam" id="PF04389">
    <property type="entry name" value="Peptidase_M28"/>
    <property type="match status" value="1"/>
</dbReference>
<dbReference type="OrthoDB" id="76293at2759"/>
<keyword evidence="1" id="KW-0645">Protease</keyword>
<keyword evidence="1" id="KW-0479">Metal-binding</keyword>
<dbReference type="GO" id="GO:0008233">
    <property type="term" value="F:peptidase activity"/>
    <property type="evidence" value="ECO:0007669"/>
    <property type="project" value="UniProtKB-KW"/>
</dbReference>
<reference evidence="3 4" key="1">
    <citation type="submission" date="2020-07" db="EMBL/GenBank/DDBJ databases">
        <title>Comparative genomics of pyrophilous fungi reveals a link between fire events and developmental genes.</title>
        <authorList>
            <consortium name="DOE Joint Genome Institute"/>
            <person name="Steindorff A.S."/>
            <person name="Carver A."/>
            <person name="Calhoun S."/>
            <person name="Stillman K."/>
            <person name="Liu H."/>
            <person name="Lipzen A."/>
            <person name="Pangilinan J."/>
            <person name="Labutti K."/>
            <person name="Bruns T.D."/>
            <person name="Grigoriev I.V."/>
        </authorList>
    </citation>
    <scope>NUCLEOTIDE SEQUENCE [LARGE SCALE GENOMIC DNA]</scope>
    <source>
        <strain evidence="3 4">CBS 144469</strain>
    </source>
</reference>
<organism evidence="3 4">
    <name type="scientific">Ephemerocybe angulata</name>
    <dbReference type="NCBI Taxonomy" id="980116"/>
    <lineage>
        <taxon>Eukaryota</taxon>
        <taxon>Fungi</taxon>
        <taxon>Dikarya</taxon>
        <taxon>Basidiomycota</taxon>
        <taxon>Agaricomycotina</taxon>
        <taxon>Agaricomycetes</taxon>
        <taxon>Agaricomycetidae</taxon>
        <taxon>Agaricales</taxon>
        <taxon>Agaricineae</taxon>
        <taxon>Psathyrellaceae</taxon>
        <taxon>Ephemerocybe</taxon>
    </lineage>
</organism>
<gene>
    <name evidence="3" type="ORF">DFP72DRAFT_1064568</name>
</gene>
<dbReference type="GO" id="GO:0006508">
    <property type="term" value="P:proteolysis"/>
    <property type="evidence" value="ECO:0007669"/>
    <property type="project" value="UniProtKB-KW"/>
</dbReference>
<evidence type="ECO:0000259" key="2">
    <source>
        <dbReference type="Pfam" id="PF04389"/>
    </source>
</evidence>
<dbReference type="GO" id="GO:0046872">
    <property type="term" value="F:metal ion binding"/>
    <property type="evidence" value="ECO:0007669"/>
    <property type="project" value="UniProtKB-KW"/>
</dbReference>
<keyword evidence="1" id="KW-0862">Zinc</keyword>